<dbReference type="InterPro" id="IPR046956">
    <property type="entry name" value="RLP23-like"/>
</dbReference>
<evidence type="ECO:0000313" key="9">
    <source>
        <dbReference type="Proteomes" id="UP000095767"/>
    </source>
</evidence>
<dbReference type="STRING" id="888268.A0A1E5UPE0"/>
<proteinExistence type="predicted"/>
<comment type="subcellular location">
    <subcellularLocation>
        <location evidence="1">Membrane</location>
        <topology evidence="1">Single-pass type I membrane protein</topology>
    </subcellularLocation>
</comment>
<keyword evidence="4 7" id="KW-1133">Transmembrane helix</keyword>
<reference evidence="8 9" key="1">
    <citation type="submission" date="2016-09" db="EMBL/GenBank/DDBJ databases">
        <title>The draft genome of Dichanthelium oligosanthes: A C3 panicoid grass species.</title>
        <authorList>
            <person name="Studer A.J."/>
            <person name="Schnable J.C."/>
            <person name="Brutnell T.P."/>
        </authorList>
    </citation>
    <scope>NUCLEOTIDE SEQUENCE [LARGE SCALE GENOMIC DNA]</scope>
    <source>
        <strain evidence="9">cv. Kellogg 1175</strain>
        <tissue evidence="8">Leaf</tissue>
    </source>
</reference>
<dbReference type="PANTHER" id="PTHR48063:SF21">
    <property type="entry name" value="LEUCINE-RICH REPEAT-CONTAINING N-TERMINAL PLANT-TYPE DOMAIN-CONTAINING PROTEIN"/>
    <property type="match status" value="1"/>
</dbReference>
<dbReference type="Proteomes" id="UP000095767">
    <property type="component" value="Unassembled WGS sequence"/>
</dbReference>
<dbReference type="InterPro" id="IPR001611">
    <property type="entry name" value="Leu-rich_rpt"/>
</dbReference>
<accession>A0A1E5UPE0</accession>
<protein>
    <recommendedName>
        <fullName evidence="10">LRR receptor-like serine/threonine-protein kinase</fullName>
    </recommendedName>
</protein>
<evidence type="ECO:0000256" key="3">
    <source>
        <dbReference type="ARBA" id="ARBA00022729"/>
    </source>
</evidence>
<name>A0A1E5UPE0_9POAL</name>
<evidence type="ECO:0000256" key="7">
    <source>
        <dbReference type="SAM" id="Phobius"/>
    </source>
</evidence>
<keyword evidence="9" id="KW-1185">Reference proteome</keyword>
<dbReference type="GO" id="GO:0016020">
    <property type="term" value="C:membrane"/>
    <property type="evidence" value="ECO:0007669"/>
    <property type="project" value="UniProtKB-SubCell"/>
</dbReference>
<keyword evidence="6" id="KW-0325">Glycoprotein</keyword>
<dbReference type="OrthoDB" id="1060944at2759"/>
<dbReference type="SUPFAM" id="SSF52058">
    <property type="entry name" value="L domain-like"/>
    <property type="match status" value="1"/>
</dbReference>
<dbReference type="Gene3D" id="3.80.10.10">
    <property type="entry name" value="Ribonuclease Inhibitor"/>
    <property type="match status" value="1"/>
</dbReference>
<organism evidence="8 9">
    <name type="scientific">Dichanthelium oligosanthes</name>
    <dbReference type="NCBI Taxonomy" id="888268"/>
    <lineage>
        <taxon>Eukaryota</taxon>
        <taxon>Viridiplantae</taxon>
        <taxon>Streptophyta</taxon>
        <taxon>Embryophyta</taxon>
        <taxon>Tracheophyta</taxon>
        <taxon>Spermatophyta</taxon>
        <taxon>Magnoliopsida</taxon>
        <taxon>Liliopsida</taxon>
        <taxon>Poales</taxon>
        <taxon>Poaceae</taxon>
        <taxon>PACMAD clade</taxon>
        <taxon>Panicoideae</taxon>
        <taxon>Panicodae</taxon>
        <taxon>Paniceae</taxon>
        <taxon>Dichantheliinae</taxon>
        <taxon>Dichanthelium</taxon>
    </lineage>
</organism>
<evidence type="ECO:0000256" key="2">
    <source>
        <dbReference type="ARBA" id="ARBA00022692"/>
    </source>
</evidence>
<dbReference type="Pfam" id="PF00560">
    <property type="entry name" value="LRR_1"/>
    <property type="match status" value="2"/>
</dbReference>
<dbReference type="AlphaFoldDB" id="A0A1E5UPE0"/>
<evidence type="ECO:0000256" key="4">
    <source>
        <dbReference type="ARBA" id="ARBA00022989"/>
    </source>
</evidence>
<evidence type="ECO:0008006" key="10">
    <source>
        <dbReference type="Google" id="ProtNLM"/>
    </source>
</evidence>
<evidence type="ECO:0000313" key="8">
    <source>
        <dbReference type="EMBL" id="OEL14716.1"/>
    </source>
</evidence>
<evidence type="ECO:0000256" key="6">
    <source>
        <dbReference type="ARBA" id="ARBA00023180"/>
    </source>
</evidence>
<evidence type="ECO:0000256" key="5">
    <source>
        <dbReference type="ARBA" id="ARBA00023136"/>
    </source>
</evidence>
<sequence>MSLEALDLSWNDLSGPIPTSITNLTNLSLLDLSYNYLSERIPTGNQLESFSQDSYIGNANLCGPPLDRKCSHHNSKHQHQHQIESGKHQIESGTYLCAVLGFAFGVSIVSAILLFSATARKAYFQFTDSKLEEFRTAVEIKVNWVKGRRGQSMETRRVCSQNSITCYELEFGSPAPGQ</sequence>
<dbReference type="EMBL" id="LWDX02069181">
    <property type="protein sequence ID" value="OEL14716.1"/>
    <property type="molecule type" value="Genomic_DNA"/>
</dbReference>
<keyword evidence="5 7" id="KW-0472">Membrane</keyword>
<dbReference type="PANTHER" id="PTHR48063">
    <property type="entry name" value="LRR RECEPTOR-LIKE KINASE"/>
    <property type="match status" value="1"/>
</dbReference>
<feature type="transmembrane region" description="Helical" evidence="7">
    <location>
        <begin position="93"/>
        <end position="115"/>
    </location>
</feature>
<evidence type="ECO:0000256" key="1">
    <source>
        <dbReference type="ARBA" id="ARBA00004479"/>
    </source>
</evidence>
<keyword evidence="2 7" id="KW-0812">Transmembrane</keyword>
<dbReference type="InterPro" id="IPR032675">
    <property type="entry name" value="LRR_dom_sf"/>
</dbReference>
<dbReference type="PRINTS" id="PR00019">
    <property type="entry name" value="LEURICHRPT"/>
</dbReference>
<keyword evidence="3" id="KW-0732">Signal</keyword>
<gene>
    <name evidence="8" type="ORF">BAE44_0024267</name>
</gene>
<comment type="caution">
    <text evidence="8">The sequence shown here is derived from an EMBL/GenBank/DDBJ whole genome shotgun (WGS) entry which is preliminary data.</text>
</comment>